<evidence type="ECO:0000313" key="4">
    <source>
        <dbReference type="Proteomes" id="UP000034037"/>
    </source>
</evidence>
<dbReference type="PATRIC" id="fig|92706.3.peg.707"/>
<dbReference type="CDD" id="cd00683">
    <property type="entry name" value="Trans_IPPS_HH"/>
    <property type="match status" value="1"/>
</dbReference>
<dbReference type="GO" id="GO:0004311">
    <property type="term" value="F:geranylgeranyl diphosphate synthase activity"/>
    <property type="evidence" value="ECO:0007669"/>
    <property type="project" value="InterPro"/>
</dbReference>
<keyword evidence="4" id="KW-1185">Reference proteome</keyword>
<proteinExistence type="predicted"/>
<dbReference type="Pfam" id="PF00494">
    <property type="entry name" value="SQS_PSY"/>
    <property type="match status" value="1"/>
</dbReference>
<name>A0A0F6WPT6_9CORY</name>
<dbReference type="AlphaFoldDB" id="A0A0F6WPT6"/>
<comment type="pathway">
    <text evidence="1">Carotenoid biosynthesis; phytoene biosynthesis.</text>
</comment>
<dbReference type="SFLD" id="SFLDG01212">
    <property type="entry name" value="Phytoene_synthase_like"/>
    <property type="match status" value="1"/>
</dbReference>
<dbReference type="InterPro" id="IPR033904">
    <property type="entry name" value="Trans_IPPS_HH"/>
</dbReference>
<dbReference type="EMBL" id="CP011309">
    <property type="protein sequence ID" value="AKF26670.1"/>
    <property type="molecule type" value="Genomic_DNA"/>
</dbReference>
<dbReference type="Proteomes" id="UP000034037">
    <property type="component" value="Chromosome"/>
</dbReference>
<keyword evidence="2" id="KW-0808">Transferase</keyword>
<organism evidence="3 4">
    <name type="scientific">[Brevibacterium] flavum</name>
    <dbReference type="NCBI Taxonomy" id="92706"/>
    <lineage>
        <taxon>Bacteria</taxon>
        <taxon>Bacillati</taxon>
        <taxon>Actinomycetota</taxon>
        <taxon>Actinomycetes</taxon>
        <taxon>Mycobacteriales</taxon>
        <taxon>Corynebacteriaceae</taxon>
        <taxon>Corynebacterium</taxon>
    </lineage>
</organism>
<dbReference type="GO" id="GO:0051996">
    <property type="term" value="F:squalene synthase [NAD(P)H] activity"/>
    <property type="evidence" value="ECO:0007669"/>
    <property type="project" value="InterPro"/>
</dbReference>
<evidence type="ECO:0000313" key="3">
    <source>
        <dbReference type="EMBL" id="AKF26670.1"/>
    </source>
</evidence>
<dbReference type="Gene3D" id="1.10.600.10">
    <property type="entry name" value="Farnesyl Diphosphate Synthase"/>
    <property type="match status" value="1"/>
</dbReference>
<dbReference type="PROSITE" id="PS01045">
    <property type="entry name" value="SQUALEN_PHYTOEN_SYN_2"/>
    <property type="match status" value="1"/>
</dbReference>
<dbReference type="RefSeq" id="WP_003854604.1">
    <property type="nucleotide sequence ID" value="NZ_CP011309.1"/>
</dbReference>
<dbReference type="InterPro" id="IPR008949">
    <property type="entry name" value="Isoprenoid_synthase_dom_sf"/>
</dbReference>
<protein>
    <submittedName>
        <fullName evidence="3">Phytoene synthase</fullName>
    </submittedName>
</protein>
<dbReference type="SFLD" id="SFLDG01018">
    <property type="entry name" value="Squalene/Phytoene_Synthase_Lik"/>
    <property type="match status" value="1"/>
</dbReference>
<reference evidence="3 4" key="1">
    <citation type="submission" date="2015-04" db="EMBL/GenBank/DDBJ databases">
        <title>Complete Genome Sequence of Brevibacterium flavum ATCC 15168.</title>
        <authorList>
            <person name="Ahn J."/>
            <person name="Park G."/>
            <person name="Jeon W."/>
            <person name="Jang Y."/>
            <person name="Jang M."/>
            <person name="Lee H."/>
            <person name="Lee H."/>
        </authorList>
    </citation>
    <scope>NUCLEOTIDE SEQUENCE [LARGE SCALE GENOMIC DNA]</scope>
    <source>
        <strain evidence="3 4">ATCC 15168</strain>
    </source>
</reference>
<accession>A0A0F6WPT6</accession>
<sequence length="305" mass="34409">MTHQNSPLFLKSALRLYNRASFKASHKVIEEYSTSFSLSTWLLSPRIRNDIRNLYAVVRIADEIVDGTAHAAGCSTAKIEEILDAYEIAVLAAPQQRFNTDLVLQAYGETARRCDFEQEHVIAFFASMRKDLKANTHDPDSFTTYVYGSAEVIGLLCLSVFNQGRTISKKRLEIMQNGARSLGAAFQKINFLRDLAEDQQNLGRFYFPETSQGTLTKEQKEDLIADIRQDLAIAHDAFPEIPVQARIGVISAYLLFQKLTDRIEATPTSDLLQERVRVPLHIKLSILASATMRGLSMSIYRKNSR</sequence>
<gene>
    <name evidence="3" type="ORF">YH66_03430</name>
</gene>
<dbReference type="GO" id="GO:0016117">
    <property type="term" value="P:carotenoid biosynthetic process"/>
    <property type="evidence" value="ECO:0007669"/>
    <property type="project" value="UniProtKB-ARBA"/>
</dbReference>
<evidence type="ECO:0000256" key="2">
    <source>
        <dbReference type="ARBA" id="ARBA00022679"/>
    </source>
</evidence>
<dbReference type="UniPathway" id="UPA00799"/>
<dbReference type="HOGENOM" id="CLU_037269_3_0_11"/>
<dbReference type="InterPro" id="IPR044843">
    <property type="entry name" value="Trans_IPPS_bact-type"/>
</dbReference>
<evidence type="ECO:0000256" key="1">
    <source>
        <dbReference type="ARBA" id="ARBA00004684"/>
    </source>
</evidence>
<dbReference type="InterPro" id="IPR019845">
    <property type="entry name" value="Squalene/phytoene_synthase_CS"/>
</dbReference>
<dbReference type="PANTHER" id="PTHR31480">
    <property type="entry name" value="BIFUNCTIONAL LYCOPENE CYCLASE/PHYTOENE SYNTHASE"/>
    <property type="match status" value="1"/>
</dbReference>
<dbReference type="SFLD" id="SFLDS00005">
    <property type="entry name" value="Isoprenoid_Synthase_Type_I"/>
    <property type="match status" value="1"/>
</dbReference>
<dbReference type="InterPro" id="IPR002060">
    <property type="entry name" value="Squ/phyt_synthse"/>
</dbReference>
<dbReference type="SUPFAM" id="SSF48576">
    <property type="entry name" value="Terpenoid synthases"/>
    <property type="match status" value="1"/>
</dbReference>